<reference evidence="7 9" key="1">
    <citation type="submission" date="2015-02" db="EMBL/GenBank/DDBJ databases">
        <authorList>
            <person name="Chooi Y.-H."/>
        </authorList>
    </citation>
    <scope>NUCLEOTIDE SEQUENCE [LARGE SCALE GENOMIC DNA]</scope>
    <source>
        <strain evidence="7">E3</strain>
    </source>
</reference>
<gene>
    <name evidence="7" type="ORF">PBRA_000089</name>
    <name evidence="8" type="ORF">PLBR_LOCUS3872</name>
</gene>
<name>A0A0G4IGJ9_PLABS</name>
<feature type="compositionally biased region" description="Low complexity" evidence="5">
    <location>
        <begin position="25"/>
        <end position="38"/>
    </location>
</feature>
<keyword evidence="9" id="KW-1185">Reference proteome</keyword>
<sequence length="1129" mass="124803">MSGQAGRDLDSPSRRGTTSHPPAPISAHPSRDSAAARPPLPSALLDQIRAGYLTAKQRKKRVAAVLAMSSARPKSTTLSQMNSSAATVTALHQAWVDLSPYSARYAALVKAANKVGAECTDVWRLKLLSSELKAYDNALIVHRPCSCHAGRRADPLCAWFFGKTLLSSGTSRALRACFQDDDVGQCELVCAVIMKMARIGRRAVALCSAAQMLDQTTIPADLLLVDVLQGLFNDTVVPDIVFQSVFDLVVSGGYPEQVGALLFCTSRASFSTAGSDLLARFLEHMGTPASAWLHYCCTAIPWQVYLAQGMERLFAAEENQAMNPFANLLTNWADLGAANGVAPSCLHRLWTYMDLVLVIQYRWITGAVGSEPTGQQLCNHVMMMAKALKAVHRWDIYAAWIFYSTLDQLIVRLAADFDLLRACTAGHPLFDNILALCTAVDEFIFFLPLSYEDETQACKLWTDTLRRARRQERRERQVDEDSMDDADAVQKATSPSRHLQRKPSKPPVTECLAELGEFDFRATQRKVGLHLDPGNGQSLDLILATSLLRLITRVRDELLPTMAVSDYSDSKRTNPYSGLREEVRYLEHVIHFLENVHVRNDKAALSTIISRRLFESGRTFKGFTVTDKKQWDQYVQGQIEGQLLKEQRRSASLRKPASLYSFQVMCNLNAAKADWAELHLECENFPLHTHTIGDYQPETHTGRNSNDLKPVLLNRRTNTSRNLDPQEPSSNVPTIIRNPQDRVHPPSDCVCRAMLWYKGRDVADIQFAKLLTRLYIVVQPDTANSNAAGADNGQGDQGGTTAEIPFLETTRLLNVRRQHQAKFPYLCTAMFEGGKISEYLFKTSRERSAFVMMCSEFCPGLVVVEPVPAAVRKPSPPNPAACDLCFKTFNLFNKRRTCRICSRAVCKSCLDKVDAIEFGAAIGTTIAMCHVCLKARDHYASRSWPARVALEKSIVDKYQEAFRLTMESFRNDIERHAVAVRIQLPIAPVRPKARRKQIVQRNTSERSLPPSLKSMPSAKGMSLLNADGGSPLPTNILPSLQLFSITSRSSVSSAASGASAMTPAGSPSTASGPAHEQDASSASIRRPLMFKSRKLVASQASKASLFADDAESGKSQLERTVSDLHDTIT</sequence>
<dbReference type="EMBL" id="OVEO01000006">
    <property type="protein sequence ID" value="SPQ96657.1"/>
    <property type="molecule type" value="Genomic_DNA"/>
</dbReference>
<dbReference type="InterPro" id="IPR000306">
    <property type="entry name" value="Znf_FYVE"/>
</dbReference>
<evidence type="ECO:0000256" key="4">
    <source>
        <dbReference type="PROSITE-ProRule" id="PRU00091"/>
    </source>
</evidence>
<keyword evidence="1" id="KW-0479">Metal-binding</keyword>
<feature type="compositionally biased region" description="Low complexity" evidence="5">
    <location>
        <begin position="1056"/>
        <end position="1071"/>
    </location>
</feature>
<evidence type="ECO:0000256" key="2">
    <source>
        <dbReference type="ARBA" id="ARBA00022771"/>
    </source>
</evidence>
<dbReference type="InterPro" id="IPR013083">
    <property type="entry name" value="Znf_RING/FYVE/PHD"/>
</dbReference>
<feature type="compositionally biased region" description="Basic and acidic residues" evidence="5">
    <location>
        <begin position="1116"/>
        <end position="1129"/>
    </location>
</feature>
<evidence type="ECO:0000313" key="10">
    <source>
        <dbReference type="Proteomes" id="UP000290189"/>
    </source>
</evidence>
<dbReference type="Proteomes" id="UP000039324">
    <property type="component" value="Unassembled WGS sequence"/>
</dbReference>
<geneLocation type="mitochondrion" evidence="8"/>
<dbReference type="Proteomes" id="UP000290189">
    <property type="component" value="Unassembled WGS sequence"/>
</dbReference>
<feature type="compositionally biased region" description="Polar residues" evidence="5">
    <location>
        <begin position="717"/>
        <end position="733"/>
    </location>
</feature>
<keyword evidence="8" id="KW-0496">Mitochondrion</keyword>
<dbReference type="Gene3D" id="3.30.40.10">
    <property type="entry name" value="Zinc/RING finger domain, C3HC4 (zinc finger)"/>
    <property type="match status" value="1"/>
</dbReference>
<evidence type="ECO:0000256" key="3">
    <source>
        <dbReference type="ARBA" id="ARBA00022833"/>
    </source>
</evidence>
<accession>A0A0G4IGJ9</accession>
<evidence type="ECO:0000313" key="8">
    <source>
        <dbReference type="EMBL" id="SPQ96657.1"/>
    </source>
</evidence>
<feature type="region of interest" description="Disordered" evidence="5">
    <location>
        <begin position="1056"/>
        <end position="1086"/>
    </location>
</feature>
<proteinExistence type="predicted"/>
<dbReference type="AlphaFoldDB" id="A0A0G4IGJ9"/>
<feature type="region of interest" description="Disordered" evidence="5">
    <location>
        <begin position="993"/>
        <end position="1026"/>
    </location>
</feature>
<evidence type="ECO:0000259" key="6">
    <source>
        <dbReference type="PROSITE" id="PS50178"/>
    </source>
</evidence>
<keyword evidence="3" id="KW-0862">Zinc</keyword>
<protein>
    <recommendedName>
        <fullName evidence="6">FYVE-type domain-containing protein</fullName>
    </recommendedName>
</protein>
<reference evidence="8 10" key="2">
    <citation type="submission" date="2018-03" db="EMBL/GenBank/DDBJ databases">
        <authorList>
            <person name="Fogelqvist J."/>
        </authorList>
    </citation>
    <scope>NUCLEOTIDE SEQUENCE [LARGE SCALE GENOMIC DNA]</scope>
</reference>
<dbReference type="Pfam" id="PF01363">
    <property type="entry name" value="FYVE"/>
    <property type="match status" value="1"/>
</dbReference>
<dbReference type="PROSITE" id="PS50178">
    <property type="entry name" value="ZF_FYVE"/>
    <property type="match status" value="1"/>
</dbReference>
<feature type="region of interest" description="Disordered" evidence="5">
    <location>
        <begin position="472"/>
        <end position="507"/>
    </location>
</feature>
<organism evidence="7 9">
    <name type="scientific">Plasmodiophora brassicae</name>
    <name type="common">Clubroot disease agent</name>
    <dbReference type="NCBI Taxonomy" id="37360"/>
    <lineage>
        <taxon>Eukaryota</taxon>
        <taxon>Sar</taxon>
        <taxon>Rhizaria</taxon>
        <taxon>Endomyxa</taxon>
        <taxon>Phytomyxea</taxon>
        <taxon>Plasmodiophorida</taxon>
        <taxon>Plasmodiophoridae</taxon>
        <taxon>Plasmodiophora</taxon>
    </lineage>
</organism>
<evidence type="ECO:0000313" key="7">
    <source>
        <dbReference type="EMBL" id="CEO94304.1"/>
    </source>
</evidence>
<dbReference type="EMBL" id="CDSF01000001">
    <property type="protein sequence ID" value="CEO94304.1"/>
    <property type="molecule type" value="Genomic_DNA"/>
</dbReference>
<dbReference type="InterPro" id="IPR017455">
    <property type="entry name" value="Znf_FYVE-rel"/>
</dbReference>
<feature type="domain" description="FYVE-type" evidence="6">
    <location>
        <begin position="882"/>
        <end position="937"/>
    </location>
</feature>
<evidence type="ECO:0000313" key="9">
    <source>
        <dbReference type="Proteomes" id="UP000039324"/>
    </source>
</evidence>
<feature type="region of interest" description="Disordered" evidence="5">
    <location>
        <begin position="717"/>
        <end position="739"/>
    </location>
</feature>
<dbReference type="CDD" id="cd00065">
    <property type="entry name" value="FYVE_like_SF"/>
    <property type="match status" value="1"/>
</dbReference>
<dbReference type="SUPFAM" id="SSF57903">
    <property type="entry name" value="FYVE/PHD zinc finger"/>
    <property type="match status" value="1"/>
</dbReference>
<feature type="region of interest" description="Disordered" evidence="5">
    <location>
        <begin position="1103"/>
        <end position="1129"/>
    </location>
</feature>
<evidence type="ECO:0000256" key="1">
    <source>
        <dbReference type="ARBA" id="ARBA00022723"/>
    </source>
</evidence>
<evidence type="ECO:0000256" key="5">
    <source>
        <dbReference type="SAM" id="MobiDB-lite"/>
    </source>
</evidence>
<dbReference type="GO" id="GO:0008270">
    <property type="term" value="F:zinc ion binding"/>
    <property type="evidence" value="ECO:0007669"/>
    <property type="project" value="UniProtKB-KW"/>
</dbReference>
<dbReference type="SMART" id="SM00064">
    <property type="entry name" value="FYVE"/>
    <property type="match status" value="1"/>
</dbReference>
<feature type="region of interest" description="Disordered" evidence="5">
    <location>
        <begin position="1"/>
        <end position="38"/>
    </location>
</feature>
<keyword evidence="2 4" id="KW-0863">Zinc-finger</keyword>
<dbReference type="InterPro" id="IPR011011">
    <property type="entry name" value="Znf_FYVE_PHD"/>
</dbReference>